<evidence type="ECO:0000313" key="1">
    <source>
        <dbReference type="EMBL" id="SEM85364.1"/>
    </source>
</evidence>
<dbReference type="AlphaFoldDB" id="A0A1H8BT86"/>
<dbReference type="RefSeq" id="WP_090627813.1">
    <property type="nucleotide sequence ID" value="NZ_FOCP01000003.1"/>
</dbReference>
<proteinExistence type="predicted"/>
<dbReference type="EMBL" id="FOCP01000003">
    <property type="protein sequence ID" value="SEM85364.1"/>
    <property type="molecule type" value="Genomic_DNA"/>
</dbReference>
<dbReference type="Proteomes" id="UP000199459">
    <property type="component" value="Unassembled WGS sequence"/>
</dbReference>
<accession>A0A1H8BT86</accession>
<name>A0A1H8BT86_9PROT</name>
<protein>
    <submittedName>
        <fullName evidence="1">Uncharacterized protein</fullName>
    </submittedName>
</protein>
<sequence length="82" mass="9549">MHFRYLQSFRLFTIKRLDRPRSFGPDYFARFIELVWEHDRTDEQEGGLRVDCNGEAWAKIKALNQNVSSAATGEPCDKTIVV</sequence>
<evidence type="ECO:0000313" key="2">
    <source>
        <dbReference type="Proteomes" id="UP000199459"/>
    </source>
</evidence>
<reference evidence="1 2" key="1">
    <citation type="submission" date="2016-10" db="EMBL/GenBank/DDBJ databases">
        <authorList>
            <person name="de Groot N.N."/>
        </authorList>
    </citation>
    <scope>NUCLEOTIDE SEQUENCE [LARGE SCALE GENOMIC DNA]</scope>
    <source>
        <strain evidence="1 2">Nm22</strain>
    </source>
</reference>
<gene>
    <name evidence="1" type="ORF">SAMN05216325_10364</name>
</gene>
<organism evidence="1 2">
    <name type="scientific">Nitrosomonas marina</name>
    <dbReference type="NCBI Taxonomy" id="917"/>
    <lineage>
        <taxon>Bacteria</taxon>
        <taxon>Pseudomonadati</taxon>
        <taxon>Pseudomonadota</taxon>
        <taxon>Betaproteobacteria</taxon>
        <taxon>Nitrosomonadales</taxon>
        <taxon>Nitrosomonadaceae</taxon>
        <taxon>Nitrosomonas</taxon>
    </lineage>
</organism>